<name>A0A9N8HQ89_9STRA</name>
<proteinExistence type="predicted"/>
<organism evidence="2 3">
    <name type="scientific">Seminavis robusta</name>
    <dbReference type="NCBI Taxonomy" id="568900"/>
    <lineage>
        <taxon>Eukaryota</taxon>
        <taxon>Sar</taxon>
        <taxon>Stramenopiles</taxon>
        <taxon>Ochrophyta</taxon>
        <taxon>Bacillariophyta</taxon>
        <taxon>Bacillariophyceae</taxon>
        <taxon>Bacillariophycidae</taxon>
        <taxon>Naviculales</taxon>
        <taxon>Naviculaceae</taxon>
        <taxon>Seminavis</taxon>
    </lineage>
</organism>
<comment type="caution">
    <text evidence="2">The sequence shown here is derived from an EMBL/GenBank/DDBJ whole genome shotgun (WGS) entry which is preliminary data.</text>
</comment>
<evidence type="ECO:0000313" key="3">
    <source>
        <dbReference type="Proteomes" id="UP001153069"/>
    </source>
</evidence>
<reference evidence="2" key="1">
    <citation type="submission" date="2020-06" db="EMBL/GenBank/DDBJ databases">
        <authorList>
            <consortium name="Plant Systems Biology data submission"/>
        </authorList>
    </citation>
    <scope>NUCLEOTIDE SEQUENCE</scope>
    <source>
        <strain evidence="2">D6</strain>
    </source>
</reference>
<keyword evidence="3" id="KW-1185">Reference proteome</keyword>
<evidence type="ECO:0000313" key="2">
    <source>
        <dbReference type="EMBL" id="CAB9523418.1"/>
    </source>
</evidence>
<evidence type="ECO:0000256" key="1">
    <source>
        <dbReference type="SAM" id="MobiDB-lite"/>
    </source>
</evidence>
<dbReference type="AlphaFoldDB" id="A0A9N8HQ89"/>
<accession>A0A9N8HQ89</accession>
<dbReference type="Proteomes" id="UP001153069">
    <property type="component" value="Unassembled WGS sequence"/>
</dbReference>
<dbReference type="OrthoDB" id="10564583at2759"/>
<feature type="region of interest" description="Disordered" evidence="1">
    <location>
        <begin position="63"/>
        <end position="82"/>
    </location>
</feature>
<feature type="compositionally biased region" description="Low complexity" evidence="1">
    <location>
        <begin position="65"/>
        <end position="82"/>
    </location>
</feature>
<dbReference type="EMBL" id="CAICTM010001412">
    <property type="protein sequence ID" value="CAB9523418.1"/>
    <property type="molecule type" value="Genomic_DNA"/>
</dbReference>
<protein>
    <submittedName>
        <fullName evidence="2">Uncharacterized protein</fullName>
    </submittedName>
</protein>
<gene>
    <name evidence="2" type="ORF">SEMRO_1414_G270630.1</name>
</gene>
<sequence>MSKRTNEDEDAVLKRQRLEPAVNDEAMSVNRQILEALKAQNSALATQTSLLRSIDARLGRIENLGRTGSNNGRRGRGAASTGRLERVVTGSWKFVESQEAKRKRESFERHPSFHCSLIPSFPMFAGIDNTGLVIQARPYPTTGNMSEGMSILFGDDHGLYTSHIIESPAWTTDHGQRSLLPELVFNNDPKVKLKSGIYCLQVRYKNATETTATLPTPTRIEAGIIVGEIEFNSNGTVMAQGADWDRLLDSKRQTQLPYSHGARGVPTWSRRKISEPWLDGEVLKFRIDTNESTIVFQREGPPEKLFWNVLAFTNNRQFPDFLRLYAFCGGVPQSSFSTDGYRYAFGCLNGGTSSLTILPDQSSGIEEESS</sequence>